<dbReference type="SUPFAM" id="SSF51905">
    <property type="entry name" value="FAD/NAD(P)-binding domain"/>
    <property type="match status" value="1"/>
</dbReference>
<dbReference type="Gene3D" id="1.10.8.870">
    <property type="entry name" value="Alpha-glycerophosphate oxidase, cap domain"/>
    <property type="match status" value="1"/>
</dbReference>
<sequence length="511" mass="56902">MKGAAFDIAIIGGGINGAGVARDAAGRGLRVLLTEQSDLGSATSSASTKLIHGGLRYLEHYEFRLVRHALEERERLWGIAPHIIWPLRFVLPHRKGLRPAWLLRLGLFLYDHLGGRKLLPATQTVRLRNHPAGEPLRDVSSVGFEYSDCWVQDNRLVVLNARDAAMRGADIRVRTRCVAARREGGLWRLTFEDAETGLKSEATARALVNAAGPWADRIVSDVAGVGAAGRVRLVQGSHIVVRKLYEHDRCYIFQNPDGRIFFAIPYEEDFTLIGTTDQDYRHAPEEVTASAEEIDYLLTAASSYFRADLSAADVVWTYSGVRALFDDGAANAQETTRDYVLELDRPEAQAPMLSIFGGKITTYRCLAEDVLEQLATVFPEWNRQRGWTAAQPLPGGAFPVGTADDLARAILSEHPYLTWREARRLVRHYGLEARGILGKARERAHLGRDFGGSMTEAEIIFLMEREFALTAADAVWRRTKSGLRMTSEEIEALDKYMQERRRSGEAARAAG</sequence>
<feature type="domain" description="FAD dependent oxidoreductase" evidence="7">
    <location>
        <begin position="7"/>
        <end position="331"/>
    </location>
</feature>
<dbReference type="Pfam" id="PF01266">
    <property type="entry name" value="DAO"/>
    <property type="match status" value="1"/>
</dbReference>
<evidence type="ECO:0000313" key="9">
    <source>
        <dbReference type="EMBL" id="PJR13847.1"/>
    </source>
</evidence>
<comment type="similarity">
    <text evidence="2 6">Belongs to the FAD-dependent glycerol-3-phosphate dehydrogenase family.</text>
</comment>
<dbReference type="EMBL" id="NJGD01000008">
    <property type="protein sequence ID" value="PJR13847.1"/>
    <property type="molecule type" value="Genomic_DNA"/>
</dbReference>
<dbReference type="PANTHER" id="PTHR11985:SF15">
    <property type="entry name" value="GLYCEROL-3-PHOSPHATE DEHYDROGENASE, MITOCHONDRIAL"/>
    <property type="match status" value="1"/>
</dbReference>
<evidence type="ECO:0000256" key="2">
    <source>
        <dbReference type="ARBA" id="ARBA00007330"/>
    </source>
</evidence>
<evidence type="ECO:0000259" key="7">
    <source>
        <dbReference type="Pfam" id="PF01266"/>
    </source>
</evidence>
<evidence type="ECO:0000256" key="1">
    <source>
        <dbReference type="ARBA" id="ARBA00001974"/>
    </source>
</evidence>
<protein>
    <recommendedName>
        <fullName evidence="6">Glycerol-3-phosphate dehydrogenase</fullName>
        <ecNumber evidence="6">1.1.5.3</ecNumber>
    </recommendedName>
</protein>
<dbReference type="RefSeq" id="WP_100672935.1">
    <property type="nucleotide sequence ID" value="NZ_NJGD01000008.1"/>
</dbReference>
<dbReference type="Gene3D" id="6.10.250.1890">
    <property type="match status" value="1"/>
</dbReference>
<dbReference type="Gene3D" id="3.30.9.10">
    <property type="entry name" value="D-Amino Acid Oxidase, subunit A, domain 2"/>
    <property type="match status" value="1"/>
</dbReference>
<dbReference type="NCBIfam" id="NF008899">
    <property type="entry name" value="PRK12266.1"/>
    <property type="match status" value="1"/>
</dbReference>
<comment type="caution">
    <text evidence="9">The sequence shown here is derived from an EMBL/GenBank/DDBJ whole genome shotgun (WGS) entry which is preliminary data.</text>
</comment>
<evidence type="ECO:0000256" key="6">
    <source>
        <dbReference type="RuleBase" id="RU361217"/>
    </source>
</evidence>
<dbReference type="PANTHER" id="PTHR11985">
    <property type="entry name" value="GLYCEROL-3-PHOSPHATE DEHYDROGENASE"/>
    <property type="match status" value="1"/>
</dbReference>
<dbReference type="GO" id="GO:0004368">
    <property type="term" value="F:glycerol-3-phosphate dehydrogenase (quinone) activity"/>
    <property type="evidence" value="ECO:0007669"/>
    <property type="project" value="UniProtKB-EC"/>
</dbReference>
<dbReference type="PROSITE" id="PS00977">
    <property type="entry name" value="FAD_G3PDH_1"/>
    <property type="match status" value="1"/>
</dbReference>
<dbReference type="InterPro" id="IPR036188">
    <property type="entry name" value="FAD/NAD-bd_sf"/>
</dbReference>
<evidence type="ECO:0000259" key="8">
    <source>
        <dbReference type="Pfam" id="PF16901"/>
    </source>
</evidence>
<organism evidence="9 10">
    <name type="scientific">Rhizobium meliloti</name>
    <name type="common">Ensifer meliloti</name>
    <name type="synonym">Sinorhizobium meliloti</name>
    <dbReference type="NCBI Taxonomy" id="382"/>
    <lineage>
        <taxon>Bacteria</taxon>
        <taxon>Pseudomonadati</taxon>
        <taxon>Pseudomonadota</taxon>
        <taxon>Alphaproteobacteria</taxon>
        <taxon>Hyphomicrobiales</taxon>
        <taxon>Rhizobiaceae</taxon>
        <taxon>Sinorhizobium/Ensifer group</taxon>
        <taxon>Sinorhizobium</taxon>
    </lineage>
</organism>
<dbReference type="GO" id="GO:0046168">
    <property type="term" value="P:glycerol-3-phosphate catabolic process"/>
    <property type="evidence" value="ECO:0007669"/>
    <property type="project" value="TreeGrafter"/>
</dbReference>
<dbReference type="EC" id="1.1.5.3" evidence="6"/>
<keyword evidence="5 6" id="KW-0560">Oxidoreductase</keyword>
<dbReference type="InterPro" id="IPR031656">
    <property type="entry name" value="DAO_C"/>
</dbReference>
<dbReference type="InterPro" id="IPR038299">
    <property type="entry name" value="DAO_C_sf"/>
</dbReference>
<comment type="catalytic activity">
    <reaction evidence="6">
        <text>a quinone + sn-glycerol 3-phosphate = dihydroxyacetone phosphate + a quinol</text>
        <dbReference type="Rhea" id="RHEA:18977"/>
        <dbReference type="ChEBI" id="CHEBI:24646"/>
        <dbReference type="ChEBI" id="CHEBI:57597"/>
        <dbReference type="ChEBI" id="CHEBI:57642"/>
        <dbReference type="ChEBI" id="CHEBI:132124"/>
        <dbReference type="EC" id="1.1.5.3"/>
    </reaction>
</comment>
<dbReference type="PROSITE" id="PS00978">
    <property type="entry name" value="FAD_G3PDH_2"/>
    <property type="match status" value="1"/>
</dbReference>
<accession>A0A2J0Z045</accession>
<dbReference type="AlphaFoldDB" id="A0A2J0Z045"/>
<evidence type="ECO:0000256" key="4">
    <source>
        <dbReference type="ARBA" id="ARBA00022827"/>
    </source>
</evidence>
<evidence type="ECO:0000256" key="5">
    <source>
        <dbReference type="ARBA" id="ARBA00023002"/>
    </source>
</evidence>
<comment type="cofactor">
    <cofactor evidence="1 6">
        <name>FAD</name>
        <dbReference type="ChEBI" id="CHEBI:57692"/>
    </cofactor>
</comment>
<dbReference type="GO" id="GO:0009331">
    <property type="term" value="C:glycerol-3-phosphate dehydrogenase (FAD) complex"/>
    <property type="evidence" value="ECO:0007669"/>
    <property type="project" value="UniProtKB-UniRule"/>
</dbReference>
<dbReference type="NCBIfam" id="NF009906">
    <property type="entry name" value="PRK13369.1"/>
    <property type="match status" value="1"/>
</dbReference>
<keyword evidence="3 6" id="KW-0285">Flavoprotein</keyword>
<dbReference type="PRINTS" id="PR01001">
    <property type="entry name" value="FADG3PDH"/>
</dbReference>
<gene>
    <name evidence="9" type="ORF">CEJ86_19020</name>
</gene>
<proteinExistence type="inferred from homology"/>
<name>A0A2J0Z045_RHIML</name>
<dbReference type="Pfam" id="PF16901">
    <property type="entry name" value="DAO_C"/>
    <property type="match status" value="1"/>
</dbReference>
<dbReference type="InterPro" id="IPR000447">
    <property type="entry name" value="G3P_DH_FAD-dep"/>
</dbReference>
<evidence type="ECO:0000256" key="3">
    <source>
        <dbReference type="ARBA" id="ARBA00022630"/>
    </source>
</evidence>
<dbReference type="InterPro" id="IPR006076">
    <property type="entry name" value="FAD-dep_OxRdtase"/>
</dbReference>
<dbReference type="Proteomes" id="UP000231987">
    <property type="component" value="Unassembled WGS sequence"/>
</dbReference>
<feature type="domain" description="Alpha-glycerophosphate oxidase C-terminal" evidence="8">
    <location>
        <begin position="388"/>
        <end position="496"/>
    </location>
</feature>
<dbReference type="Gene3D" id="3.50.50.60">
    <property type="entry name" value="FAD/NAD(P)-binding domain"/>
    <property type="match status" value="1"/>
</dbReference>
<keyword evidence="4" id="KW-0274">FAD</keyword>
<reference evidence="9 10" key="1">
    <citation type="submission" date="2017-06" db="EMBL/GenBank/DDBJ databases">
        <title>Ensifer strains isolated from leguminous trees and herbs display diverse denitrification phenotypes with some acting as strong N2O sinks.</title>
        <authorList>
            <person name="Woliy K."/>
            <person name="Mania D."/>
            <person name="Bakken L.R."/>
            <person name="Frostegard A."/>
        </authorList>
    </citation>
    <scope>NUCLEOTIDE SEQUENCE [LARGE SCALE GENOMIC DNA]</scope>
    <source>
        <strain evidence="9 10">AC50a</strain>
    </source>
</reference>
<evidence type="ECO:0000313" key="10">
    <source>
        <dbReference type="Proteomes" id="UP000231987"/>
    </source>
</evidence>